<dbReference type="InterPro" id="IPR025148">
    <property type="entry name" value="AtzG-like"/>
</dbReference>
<name>A0A1W9HXZ2_9HYPH</name>
<protein>
    <recommendedName>
        <fullName evidence="3">DUF4089 domain-containing protein</fullName>
    </recommendedName>
</protein>
<comment type="caution">
    <text evidence="1">The sequence shown here is derived from an EMBL/GenBank/DDBJ whole genome shotgun (WGS) entry which is preliminary data.</text>
</comment>
<dbReference type="Pfam" id="PF13318">
    <property type="entry name" value="AtzG-like"/>
    <property type="match status" value="1"/>
</dbReference>
<evidence type="ECO:0000313" key="1">
    <source>
        <dbReference type="EMBL" id="OQW52279.1"/>
    </source>
</evidence>
<proteinExistence type="predicted"/>
<sequence>MATDRETIEAYVAATAACLRLDIKAEWKDGVAQNMSTLMDAIEYFSGVPLNDESEPAVVFRA</sequence>
<gene>
    <name evidence="1" type="ORF">A4S15_08395</name>
</gene>
<dbReference type="EMBL" id="LWDL01000014">
    <property type="protein sequence ID" value="OQW52279.1"/>
    <property type="molecule type" value="Genomic_DNA"/>
</dbReference>
<evidence type="ECO:0000313" key="2">
    <source>
        <dbReference type="Proteomes" id="UP000192872"/>
    </source>
</evidence>
<dbReference type="Proteomes" id="UP000192872">
    <property type="component" value="Unassembled WGS sequence"/>
</dbReference>
<accession>A0A1W9HXZ2</accession>
<dbReference type="STRING" id="1827387.A4S15_08395"/>
<reference evidence="1 2" key="1">
    <citation type="journal article" date="2017" name="Water Res.">
        <title>Comammox in drinking water systems.</title>
        <authorList>
            <person name="Wang Y."/>
            <person name="Ma L."/>
            <person name="Mao Y."/>
            <person name="Jiang X."/>
            <person name="Xia Y."/>
            <person name="Yu K."/>
            <person name="Li B."/>
            <person name="Zhang T."/>
        </authorList>
    </citation>
    <scope>NUCLEOTIDE SEQUENCE [LARGE SCALE GENOMIC DNA]</scope>
    <source>
        <strain evidence="1">SG_bin8</strain>
    </source>
</reference>
<dbReference type="AlphaFoldDB" id="A0A1W9HXZ2"/>
<dbReference type="RefSeq" id="WP_376800678.1">
    <property type="nucleotide sequence ID" value="NZ_DBNB01000001.1"/>
</dbReference>
<evidence type="ECO:0008006" key="3">
    <source>
        <dbReference type="Google" id="ProtNLM"/>
    </source>
</evidence>
<organism evidence="1 2">
    <name type="scientific">Candidatus Raskinella chloraquaticus</name>
    <dbReference type="NCBI Taxonomy" id="1951219"/>
    <lineage>
        <taxon>Bacteria</taxon>
        <taxon>Pseudomonadati</taxon>
        <taxon>Pseudomonadota</taxon>
        <taxon>Alphaproteobacteria</taxon>
        <taxon>Hyphomicrobiales</taxon>
        <taxon>Phreatobacteraceae</taxon>
        <taxon>Candidatus Raskinella</taxon>
    </lineage>
</organism>